<evidence type="ECO:0000313" key="2">
    <source>
        <dbReference type="Proteomes" id="UP000053105"/>
    </source>
</evidence>
<sequence>MRSCARELASHVSRIRVTAAAYVVVRALAHRIKIDRVQIATRTEHPLSSALSR</sequence>
<protein>
    <submittedName>
        <fullName evidence="1">Uncharacterized protein</fullName>
    </submittedName>
</protein>
<organism evidence="1 2">
    <name type="scientific">Melipona quadrifasciata</name>
    <dbReference type="NCBI Taxonomy" id="166423"/>
    <lineage>
        <taxon>Eukaryota</taxon>
        <taxon>Metazoa</taxon>
        <taxon>Ecdysozoa</taxon>
        <taxon>Arthropoda</taxon>
        <taxon>Hexapoda</taxon>
        <taxon>Insecta</taxon>
        <taxon>Pterygota</taxon>
        <taxon>Neoptera</taxon>
        <taxon>Endopterygota</taxon>
        <taxon>Hymenoptera</taxon>
        <taxon>Apocrita</taxon>
        <taxon>Aculeata</taxon>
        <taxon>Apoidea</taxon>
        <taxon>Anthophila</taxon>
        <taxon>Apidae</taxon>
        <taxon>Melipona</taxon>
    </lineage>
</organism>
<gene>
    <name evidence="1" type="ORF">WN51_02977</name>
</gene>
<reference evidence="1 2" key="1">
    <citation type="submission" date="2015-07" db="EMBL/GenBank/DDBJ databases">
        <title>The genome of Melipona quadrifasciata.</title>
        <authorList>
            <person name="Pan H."/>
            <person name="Kapheim K."/>
        </authorList>
    </citation>
    <scope>NUCLEOTIDE SEQUENCE [LARGE SCALE GENOMIC DNA]</scope>
    <source>
        <strain evidence="1">0111107301</strain>
        <tissue evidence="1">Whole body</tissue>
    </source>
</reference>
<accession>A0A0N0U491</accession>
<evidence type="ECO:0000313" key="1">
    <source>
        <dbReference type="EMBL" id="KOX71832.1"/>
    </source>
</evidence>
<dbReference type="Proteomes" id="UP000053105">
    <property type="component" value="Unassembled WGS sequence"/>
</dbReference>
<keyword evidence="2" id="KW-1185">Reference proteome</keyword>
<proteinExistence type="predicted"/>
<name>A0A0N0U491_9HYME</name>
<dbReference type="AlphaFoldDB" id="A0A0N0U491"/>
<dbReference type="EMBL" id="KQ435828">
    <property type="protein sequence ID" value="KOX71832.1"/>
    <property type="molecule type" value="Genomic_DNA"/>
</dbReference>